<feature type="domain" description="Peptidoglycan binding-like" evidence="2">
    <location>
        <begin position="80"/>
        <end position="135"/>
    </location>
</feature>
<dbReference type="InterPro" id="IPR006311">
    <property type="entry name" value="TAT_signal"/>
</dbReference>
<feature type="signal peptide" evidence="1">
    <location>
        <begin position="1"/>
        <end position="33"/>
    </location>
</feature>
<dbReference type="EMBL" id="CP120983">
    <property type="protein sequence ID" value="WLQ65651.1"/>
    <property type="molecule type" value="Genomic_DNA"/>
</dbReference>
<protein>
    <submittedName>
        <fullName evidence="3">Peptidoglycan-binding domain-containing protein</fullName>
    </submittedName>
</protein>
<organism evidence="3 4">
    <name type="scientific">Streptomyces glycanivorans</name>
    <dbReference type="NCBI Taxonomy" id="3033808"/>
    <lineage>
        <taxon>Bacteria</taxon>
        <taxon>Bacillati</taxon>
        <taxon>Actinomycetota</taxon>
        <taxon>Actinomycetes</taxon>
        <taxon>Kitasatosporales</taxon>
        <taxon>Streptomycetaceae</taxon>
        <taxon>Streptomyces</taxon>
    </lineage>
</organism>
<dbReference type="Gene3D" id="1.10.101.10">
    <property type="entry name" value="PGBD-like superfamily/PGBD"/>
    <property type="match status" value="1"/>
</dbReference>
<gene>
    <name evidence="3" type="ORF">P8A20_19560</name>
</gene>
<dbReference type="PROSITE" id="PS51318">
    <property type="entry name" value="TAT"/>
    <property type="match status" value="1"/>
</dbReference>
<dbReference type="InterPro" id="IPR002477">
    <property type="entry name" value="Peptidoglycan-bd-like"/>
</dbReference>
<dbReference type="Pfam" id="PF01471">
    <property type="entry name" value="PG_binding_1"/>
    <property type="match status" value="1"/>
</dbReference>
<keyword evidence="4" id="KW-1185">Reference proteome</keyword>
<feature type="chain" id="PRO_5046644864" evidence="1">
    <location>
        <begin position="34"/>
        <end position="147"/>
    </location>
</feature>
<evidence type="ECO:0000259" key="2">
    <source>
        <dbReference type="Pfam" id="PF01471"/>
    </source>
</evidence>
<evidence type="ECO:0000313" key="3">
    <source>
        <dbReference type="EMBL" id="WLQ65651.1"/>
    </source>
</evidence>
<dbReference type="Proteomes" id="UP001224433">
    <property type="component" value="Chromosome"/>
</dbReference>
<accession>A0ABY9JG46</accession>
<dbReference type="InterPro" id="IPR036366">
    <property type="entry name" value="PGBDSf"/>
</dbReference>
<reference evidence="3 4" key="1">
    <citation type="submission" date="2023-03" db="EMBL/GenBank/DDBJ databases">
        <title>Isolation and description of six Streptomyces strains from soil environments, able to metabolize different microbial glucans.</title>
        <authorList>
            <person name="Widen T."/>
            <person name="Larsbrink J."/>
        </authorList>
    </citation>
    <scope>NUCLEOTIDE SEQUENCE [LARGE SCALE GENOMIC DNA]</scope>
    <source>
        <strain evidence="3 4">Alt3</strain>
    </source>
</reference>
<dbReference type="RefSeq" id="WP_147958813.1">
    <property type="nucleotide sequence ID" value="NZ_CP120983.1"/>
</dbReference>
<keyword evidence="1" id="KW-0732">Signal</keyword>
<proteinExistence type="predicted"/>
<sequence length="147" mass="15016">MPSRSVRNQALAAVGAFAAAVALLTATAPTSAAAGGYPTCTFYKTISSGGLNIKVPSTAAPSGTTTCNLVLNPNAKSDDAAVKVLQTSLKTCEGYSYLDVDGAYGPQTFLAVKALQSKYGLDADGYYGPQTRNAMKHAGSLGRCGRV</sequence>
<name>A0ABY9JG46_9ACTN</name>
<dbReference type="InterPro" id="IPR036365">
    <property type="entry name" value="PGBD-like_sf"/>
</dbReference>
<dbReference type="SUPFAM" id="SSF47090">
    <property type="entry name" value="PGBD-like"/>
    <property type="match status" value="1"/>
</dbReference>
<evidence type="ECO:0000256" key="1">
    <source>
        <dbReference type="SAM" id="SignalP"/>
    </source>
</evidence>
<evidence type="ECO:0000313" key="4">
    <source>
        <dbReference type="Proteomes" id="UP001224433"/>
    </source>
</evidence>